<dbReference type="RefSeq" id="WP_124898831.1">
    <property type="nucleotide sequence ID" value="NZ_RQTJ01000008.1"/>
</dbReference>
<sequence length="131" mass="14810">MKKFVIIAFLLAAAPVVSAQEVQTDIEIVDKVKTVFMTVNADRFQDLKSFDWRTHLTEVFKNVPEDATIGIRVNIMAKQLTTDSTTLPNKLSIQEIGTANKREEILRSIVSKVQLFIEDEQQGNNIDKTES</sequence>
<proteinExistence type="predicted"/>
<protein>
    <submittedName>
        <fullName evidence="2">Uncharacterized protein</fullName>
    </submittedName>
</protein>
<gene>
    <name evidence="2" type="ORF">EG242_05115</name>
</gene>
<dbReference type="OrthoDB" id="1354428at2"/>
<dbReference type="AlphaFoldDB" id="A0A3P1B3F2"/>
<dbReference type="Proteomes" id="UP000268372">
    <property type="component" value="Unassembled WGS sequence"/>
</dbReference>
<organism evidence="2 3">
    <name type="scientific">Paenimyroides viscosum</name>
    <dbReference type="NCBI Taxonomy" id="2488729"/>
    <lineage>
        <taxon>Bacteria</taxon>
        <taxon>Pseudomonadati</taxon>
        <taxon>Bacteroidota</taxon>
        <taxon>Flavobacteriia</taxon>
        <taxon>Flavobacteriales</taxon>
        <taxon>Flavobacteriaceae</taxon>
        <taxon>Paenimyroides</taxon>
    </lineage>
</organism>
<keyword evidence="3" id="KW-1185">Reference proteome</keyword>
<accession>A0A3P1B3F2</accession>
<comment type="caution">
    <text evidence="2">The sequence shown here is derived from an EMBL/GenBank/DDBJ whole genome shotgun (WGS) entry which is preliminary data.</text>
</comment>
<name>A0A3P1B3F2_9FLAO</name>
<evidence type="ECO:0000313" key="3">
    <source>
        <dbReference type="Proteomes" id="UP000268372"/>
    </source>
</evidence>
<reference evidence="2 3" key="1">
    <citation type="submission" date="2018-11" db="EMBL/GenBank/DDBJ databases">
        <title>Flavobacterium sp. nov., YIM 102796 draft genome.</title>
        <authorList>
            <person name="Li G."/>
            <person name="Jiang Y."/>
        </authorList>
    </citation>
    <scope>NUCLEOTIDE SEQUENCE [LARGE SCALE GENOMIC DNA]</scope>
    <source>
        <strain evidence="2 3">YIM 102796</strain>
    </source>
</reference>
<feature type="signal peptide" evidence="1">
    <location>
        <begin position="1"/>
        <end position="19"/>
    </location>
</feature>
<evidence type="ECO:0000313" key="2">
    <source>
        <dbReference type="EMBL" id="RRA95504.1"/>
    </source>
</evidence>
<keyword evidence="1" id="KW-0732">Signal</keyword>
<evidence type="ECO:0000256" key="1">
    <source>
        <dbReference type="SAM" id="SignalP"/>
    </source>
</evidence>
<dbReference type="EMBL" id="RQTJ01000008">
    <property type="protein sequence ID" value="RRA95504.1"/>
    <property type="molecule type" value="Genomic_DNA"/>
</dbReference>
<feature type="chain" id="PRO_5018106393" evidence="1">
    <location>
        <begin position="20"/>
        <end position="131"/>
    </location>
</feature>